<reference evidence="2 3" key="1">
    <citation type="submission" date="2016-10" db="EMBL/GenBank/DDBJ databases">
        <title>Search of new enzymes for the oxidation of sulfur compounds.</title>
        <authorList>
            <person name="Novo A."/>
            <person name="Moreira I.S."/>
            <person name="Castro P.M."/>
        </authorList>
    </citation>
    <scope>NUCLEOTIDE SEQUENCE [LARGE SCALE GENOMIC DNA]</scope>
    <source>
        <strain evidence="2 3">A9</strain>
    </source>
</reference>
<evidence type="ECO:0000256" key="1">
    <source>
        <dbReference type="SAM" id="SignalP"/>
    </source>
</evidence>
<name>A0AA94JJB5_9PSED</name>
<evidence type="ECO:0000313" key="2">
    <source>
        <dbReference type="EMBL" id="RVD79396.1"/>
    </source>
</evidence>
<dbReference type="AlphaFoldDB" id="A0AA94JJB5"/>
<accession>A0AA94JJB5</accession>
<dbReference type="EMBL" id="MKWS01000002">
    <property type="protein sequence ID" value="RVD79396.1"/>
    <property type="molecule type" value="Genomic_DNA"/>
</dbReference>
<organism evidence="2 3">
    <name type="scientific">Pseudomonas koreensis</name>
    <dbReference type="NCBI Taxonomy" id="198620"/>
    <lineage>
        <taxon>Bacteria</taxon>
        <taxon>Pseudomonadati</taxon>
        <taxon>Pseudomonadota</taxon>
        <taxon>Gammaproteobacteria</taxon>
        <taxon>Pseudomonadales</taxon>
        <taxon>Pseudomonadaceae</taxon>
        <taxon>Pseudomonas</taxon>
    </lineage>
</organism>
<proteinExistence type="predicted"/>
<feature type="chain" id="PRO_5041730393" description="DUF1120 domain-containing protein" evidence="1">
    <location>
        <begin position="21"/>
        <end position="175"/>
    </location>
</feature>
<comment type="caution">
    <text evidence="2">The sequence shown here is derived from an EMBL/GenBank/DDBJ whole genome shotgun (WGS) entry which is preliminary data.</text>
</comment>
<dbReference type="Proteomes" id="UP000288002">
    <property type="component" value="Unassembled WGS sequence"/>
</dbReference>
<dbReference type="RefSeq" id="WP_127648075.1">
    <property type="nucleotide sequence ID" value="NZ_MKWS01000002.1"/>
</dbReference>
<evidence type="ECO:0000313" key="3">
    <source>
        <dbReference type="Proteomes" id="UP000288002"/>
    </source>
</evidence>
<feature type="signal peptide" evidence="1">
    <location>
        <begin position="1"/>
        <end position="20"/>
    </location>
</feature>
<protein>
    <recommendedName>
        <fullName evidence="4">DUF1120 domain-containing protein</fullName>
    </recommendedName>
</protein>
<keyword evidence="1" id="KW-0732">Signal</keyword>
<evidence type="ECO:0008006" key="4">
    <source>
        <dbReference type="Google" id="ProtNLM"/>
    </source>
</evidence>
<sequence>MKLRVVAALLICLLSSFAWGADECRLALSPAGVDFGSVNRAELLARSVSGGADASLGVRSLHLRIQCAVPRAMTWGFAAPVADPQRYRWTAGTLQIRMVAARLDGVAVQMKRTGDEVVEANLLRPGDRVVTWRSGAVASGSHLEVDLQIEARVDEASSRVRDLTRHEAYGTFQLD</sequence>
<gene>
    <name evidence="2" type="ORF">A9HBioS_1041</name>
</gene>